<evidence type="ECO:0000313" key="2">
    <source>
        <dbReference type="EMBL" id="SCF16335.1"/>
    </source>
</evidence>
<dbReference type="InterPro" id="IPR036388">
    <property type="entry name" value="WH-like_DNA-bd_sf"/>
</dbReference>
<name>A0A1C4Y6J3_9ACTN</name>
<dbReference type="SMART" id="SM00347">
    <property type="entry name" value="HTH_MARR"/>
    <property type="match status" value="1"/>
</dbReference>
<evidence type="ECO:0000259" key="1">
    <source>
        <dbReference type="PROSITE" id="PS50995"/>
    </source>
</evidence>
<dbReference type="RefSeq" id="WP_088989580.1">
    <property type="nucleotide sequence ID" value="NZ_LT607409.1"/>
</dbReference>
<dbReference type="EMBL" id="LT607409">
    <property type="protein sequence ID" value="SCF16335.1"/>
    <property type="molecule type" value="Genomic_DNA"/>
</dbReference>
<feature type="domain" description="HTH marR-type" evidence="1">
    <location>
        <begin position="13"/>
        <end position="145"/>
    </location>
</feature>
<dbReference type="SUPFAM" id="SSF46785">
    <property type="entry name" value="Winged helix' DNA-binding domain"/>
    <property type="match status" value="1"/>
</dbReference>
<reference evidence="3" key="1">
    <citation type="submission" date="2016-06" db="EMBL/GenBank/DDBJ databases">
        <authorList>
            <person name="Varghese N."/>
            <person name="Submissions Spin"/>
        </authorList>
    </citation>
    <scope>NUCLEOTIDE SEQUENCE [LARGE SCALE GENOMIC DNA]</scope>
    <source>
        <strain evidence="3">DSM 45160</strain>
    </source>
</reference>
<dbReference type="InterPro" id="IPR000835">
    <property type="entry name" value="HTH_MarR-typ"/>
</dbReference>
<sequence length="150" mass="16189">MQSTAPQSPAGLRTTPTWLLNQTAAHAARLVSEGFAAHGLRGYHYRLLATLAEDGPASQADLGRRCGIDRSDVVAAVNDLAGRGLVVRAPDPADRRRNVISLTDAGADEAHRMGDTVGRVQDELLAPLSSAERDQLTRLLTRLLEHHARR</sequence>
<protein>
    <submittedName>
        <fullName evidence="2">DNA-binding transcriptional regulator, MarR family</fullName>
    </submittedName>
</protein>
<keyword evidence="3" id="KW-1185">Reference proteome</keyword>
<dbReference type="Gene3D" id="1.10.10.10">
    <property type="entry name" value="Winged helix-like DNA-binding domain superfamily/Winged helix DNA-binding domain"/>
    <property type="match status" value="1"/>
</dbReference>
<dbReference type="PRINTS" id="PR00598">
    <property type="entry name" value="HTHMARR"/>
</dbReference>
<dbReference type="PANTHER" id="PTHR33164:SF43">
    <property type="entry name" value="HTH-TYPE TRANSCRIPTIONAL REPRESSOR YETL"/>
    <property type="match status" value="1"/>
</dbReference>
<dbReference type="InterPro" id="IPR039422">
    <property type="entry name" value="MarR/SlyA-like"/>
</dbReference>
<dbReference type="GO" id="GO:0003677">
    <property type="term" value="F:DNA binding"/>
    <property type="evidence" value="ECO:0007669"/>
    <property type="project" value="UniProtKB-KW"/>
</dbReference>
<dbReference type="InterPro" id="IPR036390">
    <property type="entry name" value="WH_DNA-bd_sf"/>
</dbReference>
<dbReference type="PROSITE" id="PS50995">
    <property type="entry name" value="HTH_MARR_2"/>
    <property type="match status" value="1"/>
</dbReference>
<accession>A0A1C4Y6J3</accession>
<dbReference type="Pfam" id="PF12802">
    <property type="entry name" value="MarR_2"/>
    <property type="match status" value="1"/>
</dbReference>
<evidence type="ECO:0000313" key="3">
    <source>
        <dbReference type="Proteomes" id="UP000198224"/>
    </source>
</evidence>
<gene>
    <name evidence="2" type="ORF">GA0070612_4350</name>
</gene>
<dbReference type="Proteomes" id="UP000198224">
    <property type="component" value="Chromosome I"/>
</dbReference>
<dbReference type="AlphaFoldDB" id="A0A1C4Y6J3"/>
<dbReference type="PANTHER" id="PTHR33164">
    <property type="entry name" value="TRANSCRIPTIONAL REGULATOR, MARR FAMILY"/>
    <property type="match status" value="1"/>
</dbReference>
<dbReference type="GO" id="GO:0003700">
    <property type="term" value="F:DNA-binding transcription factor activity"/>
    <property type="evidence" value="ECO:0007669"/>
    <property type="project" value="InterPro"/>
</dbReference>
<proteinExistence type="predicted"/>
<organism evidence="2 3">
    <name type="scientific">Micromonospora chokoriensis</name>
    <dbReference type="NCBI Taxonomy" id="356851"/>
    <lineage>
        <taxon>Bacteria</taxon>
        <taxon>Bacillati</taxon>
        <taxon>Actinomycetota</taxon>
        <taxon>Actinomycetes</taxon>
        <taxon>Micromonosporales</taxon>
        <taxon>Micromonosporaceae</taxon>
        <taxon>Micromonospora</taxon>
    </lineage>
</organism>
<keyword evidence="2" id="KW-0238">DNA-binding</keyword>
<dbReference type="GO" id="GO:0006950">
    <property type="term" value="P:response to stress"/>
    <property type="evidence" value="ECO:0007669"/>
    <property type="project" value="TreeGrafter"/>
</dbReference>